<dbReference type="AlphaFoldDB" id="A0A8J4SUG9"/>
<name>A0A8J4SUG9_9TREM</name>
<dbReference type="EMBL" id="LUCH01007700">
    <property type="protein sequence ID" value="KAF5396635.1"/>
    <property type="molecule type" value="Genomic_DNA"/>
</dbReference>
<organism evidence="1 2">
    <name type="scientific">Paragonimus heterotremus</name>
    <dbReference type="NCBI Taxonomy" id="100268"/>
    <lineage>
        <taxon>Eukaryota</taxon>
        <taxon>Metazoa</taxon>
        <taxon>Spiralia</taxon>
        <taxon>Lophotrochozoa</taxon>
        <taxon>Platyhelminthes</taxon>
        <taxon>Trematoda</taxon>
        <taxon>Digenea</taxon>
        <taxon>Plagiorchiida</taxon>
        <taxon>Troglotremata</taxon>
        <taxon>Troglotrematidae</taxon>
        <taxon>Paragonimus</taxon>
    </lineage>
</organism>
<evidence type="ECO:0000313" key="1">
    <source>
        <dbReference type="EMBL" id="KAF5396635.1"/>
    </source>
</evidence>
<dbReference type="OrthoDB" id="6275777at2759"/>
<evidence type="ECO:0000313" key="2">
    <source>
        <dbReference type="Proteomes" id="UP000748531"/>
    </source>
</evidence>
<gene>
    <name evidence="1" type="ORF">PHET_10082</name>
</gene>
<keyword evidence="2" id="KW-1185">Reference proteome</keyword>
<reference evidence="1" key="1">
    <citation type="submission" date="2019-05" db="EMBL/GenBank/DDBJ databases">
        <title>Annotation for the trematode Paragonimus heterotremus.</title>
        <authorList>
            <person name="Choi Y.-J."/>
        </authorList>
    </citation>
    <scope>NUCLEOTIDE SEQUENCE</scope>
    <source>
        <strain evidence="1">LC</strain>
    </source>
</reference>
<sequence>MACFWRANVIIHAERIRRPRIRHLSRSWAVDPQIKRQWRGKRRRPGPLNAIKTVHSRQTFRELVNCATHYLLKHRELLKLYRRNHVQLTTRLPTLLGTHDPIDLDSSSAFPYGIECLLEIGLNKAKIVELHHRWAQLHHLYKVSCFFLNLSPYCSRQIVIREVRTILNVPDPEDEWRTDLFEDPSRGPLIITRQLNLPPSQLLMPLLSIPPSQWIMRMGATELVRTSVRLVYEHVPTRDGELVGARYPRVSNCCPSEL</sequence>
<protein>
    <submittedName>
        <fullName evidence="1">Uncharacterized protein</fullName>
    </submittedName>
</protein>
<proteinExistence type="predicted"/>
<comment type="caution">
    <text evidence="1">The sequence shown here is derived from an EMBL/GenBank/DDBJ whole genome shotgun (WGS) entry which is preliminary data.</text>
</comment>
<dbReference type="Proteomes" id="UP000748531">
    <property type="component" value="Unassembled WGS sequence"/>
</dbReference>
<accession>A0A8J4SUG9</accession>